<evidence type="ECO:0000313" key="2">
    <source>
        <dbReference type="EMBL" id="OQK16115.1"/>
    </source>
</evidence>
<protein>
    <submittedName>
        <fullName evidence="2">Uncharacterized protein</fullName>
    </submittedName>
</protein>
<dbReference type="Proteomes" id="UP000191980">
    <property type="component" value="Unassembled WGS sequence"/>
</dbReference>
<dbReference type="RefSeq" id="WP_080523495.1">
    <property type="nucleotide sequence ID" value="NZ_LPUF01000002.1"/>
</dbReference>
<proteinExistence type="predicted"/>
<dbReference type="EMBL" id="LPUF01000002">
    <property type="protein sequence ID" value="OQK16115.1"/>
    <property type="molecule type" value="Genomic_DNA"/>
</dbReference>
<keyword evidence="3" id="KW-1185">Reference proteome</keyword>
<dbReference type="InterPro" id="IPR013360">
    <property type="entry name" value="Pilus_4_PilW"/>
</dbReference>
<sequence>MQNKQVWLLVLMGLITACSSTDEKEKVAYVEQEPVLLDRSTKDRAKTLTELGLAYYQLEKYQYAQDNLERSLKLDNTNATTYQIFALIKQRSKDPEKAQYYFDKALKLAPDDFDILTAYAVFLYEQGRHDEALPLLNRIVNAPFYKKKWVAYSYLGLYDLQNGQQRQAEIKFYKALLADPEYSLALFEMAKIRYAKGDMMSARAYIERYFSVAGNTLDGLEVGIKIETALQTYDLVEQYQLELKRSFPYSDAAANIRSF</sequence>
<dbReference type="PANTHER" id="PTHR44395:SF1">
    <property type="entry name" value="PROTEIN O-MANNOSYL-TRANSFERASE TMTC3"/>
    <property type="match status" value="1"/>
</dbReference>
<dbReference type="GO" id="GO:0035269">
    <property type="term" value="P:protein O-linked glycosylation via mannose"/>
    <property type="evidence" value="ECO:0007669"/>
    <property type="project" value="TreeGrafter"/>
</dbReference>
<dbReference type="AlphaFoldDB" id="A0A1V8M3H1"/>
<name>A0A1V8M3H1_9GAMM</name>
<gene>
    <name evidence="2" type="ORF">AU255_13490</name>
</gene>
<feature type="repeat" description="TPR" evidence="1">
    <location>
        <begin position="45"/>
        <end position="78"/>
    </location>
</feature>
<comment type="caution">
    <text evidence="2">The sequence shown here is derived from an EMBL/GenBank/DDBJ whole genome shotgun (WGS) entry which is preliminary data.</text>
</comment>
<feature type="repeat" description="TPR" evidence="1">
    <location>
        <begin position="79"/>
        <end position="112"/>
    </location>
</feature>
<reference evidence="2 3" key="1">
    <citation type="submission" date="2015-12" db="EMBL/GenBank/DDBJ databases">
        <authorList>
            <person name="Shamseldin A."/>
            <person name="Moawad H."/>
            <person name="Abd El-Rahim W.M."/>
            <person name="Sadowsky M.J."/>
        </authorList>
    </citation>
    <scope>NUCLEOTIDE SEQUENCE [LARGE SCALE GENOMIC DNA]</scope>
    <source>
        <strain evidence="2 3">WF1</strain>
    </source>
</reference>
<dbReference type="Pfam" id="PF13181">
    <property type="entry name" value="TPR_8"/>
    <property type="match status" value="1"/>
</dbReference>
<dbReference type="Gene3D" id="1.25.40.10">
    <property type="entry name" value="Tetratricopeptide repeat domain"/>
    <property type="match status" value="1"/>
</dbReference>
<dbReference type="PANTHER" id="PTHR44395">
    <property type="match status" value="1"/>
</dbReference>
<dbReference type="SMART" id="SM00028">
    <property type="entry name" value="TPR"/>
    <property type="match status" value="4"/>
</dbReference>
<accession>A0A1V8M3H1</accession>
<dbReference type="STRING" id="1420851.AU255_13490"/>
<dbReference type="NCBIfam" id="TIGR02521">
    <property type="entry name" value="type_IV_pilW"/>
    <property type="match status" value="1"/>
</dbReference>
<evidence type="ECO:0000256" key="1">
    <source>
        <dbReference type="PROSITE-ProRule" id="PRU00339"/>
    </source>
</evidence>
<dbReference type="Pfam" id="PF14559">
    <property type="entry name" value="TPR_19"/>
    <property type="match status" value="1"/>
</dbReference>
<dbReference type="PROSITE" id="PS50005">
    <property type="entry name" value="TPR"/>
    <property type="match status" value="2"/>
</dbReference>
<evidence type="ECO:0000313" key="3">
    <source>
        <dbReference type="Proteomes" id="UP000191980"/>
    </source>
</evidence>
<dbReference type="OrthoDB" id="129043at2"/>
<dbReference type="GO" id="GO:0000030">
    <property type="term" value="F:mannosyltransferase activity"/>
    <property type="evidence" value="ECO:0007669"/>
    <property type="project" value="TreeGrafter"/>
</dbReference>
<dbReference type="InterPro" id="IPR011990">
    <property type="entry name" value="TPR-like_helical_dom_sf"/>
</dbReference>
<keyword evidence="1" id="KW-0802">TPR repeat</keyword>
<dbReference type="PROSITE" id="PS51257">
    <property type="entry name" value="PROKAR_LIPOPROTEIN"/>
    <property type="match status" value="1"/>
</dbReference>
<organism evidence="2 3">
    <name type="scientific">Methyloprofundus sedimenti</name>
    <dbReference type="NCBI Taxonomy" id="1420851"/>
    <lineage>
        <taxon>Bacteria</taxon>
        <taxon>Pseudomonadati</taxon>
        <taxon>Pseudomonadota</taxon>
        <taxon>Gammaproteobacteria</taxon>
        <taxon>Methylococcales</taxon>
        <taxon>Methylococcaceae</taxon>
        <taxon>Methyloprofundus</taxon>
    </lineage>
</organism>
<dbReference type="SUPFAM" id="SSF48452">
    <property type="entry name" value="TPR-like"/>
    <property type="match status" value="1"/>
</dbReference>
<dbReference type="InterPro" id="IPR019734">
    <property type="entry name" value="TPR_rpt"/>
</dbReference>